<dbReference type="CDD" id="cd24032">
    <property type="entry name" value="ASKHA_NBD_TsaB"/>
    <property type="match status" value="1"/>
</dbReference>
<dbReference type="InterPro" id="IPR043129">
    <property type="entry name" value="ATPase_NBD"/>
</dbReference>
<evidence type="ECO:0000259" key="1">
    <source>
        <dbReference type="Pfam" id="PF00814"/>
    </source>
</evidence>
<dbReference type="Proteomes" id="UP000192477">
    <property type="component" value="Unassembled WGS sequence"/>
</dbReference>
<evidence type="ECO:0000313" key="2">
    <source>
        <dbReference type="EMBL" id="OQO70100.1"/>
    </source>
</evidence>
<dbReference type="PANTHER" id="PTHR11735">
    <property type="entry name" value="TRNA N6-ADENOSINE THREONYLCARBAMOYLTRANSFERASE"/>
    <property type="match status" value="1"/>
</dbReference>
<name>A0A1V8YBW9_9ENTE</name>
<keyword evidence="2" id="KW-0808">Transferase</keyword>
<feature type="domain" description="Gcp-like" evidence="1">
    <location>
        <begin position="23"/>
        <end position="225"/>
    </location>
</feature>
<dbReference type="Gene3D" id="3.30.420.40">
    <property type="match status" value="2"/>
</dbReference>
<evidence type="ECO:0000313" key="3">
    <source>
        <dbReference type="Proteomes" id="UP000192477"/>
    </source>
</evidence>
<proteinExistence type="predicted"/>
<comment type="caution">
    <text evidence="2">The sequence shown here is derived from an EMBL/GenBank/DDBJ whole genome shotgun (WGS) entry which is preliminary data.</text>
</comment>
<dbReference type="NCBIfam" id="TIGR03725">
    <property type="entry name" value="T6A_YeaZ"/>
    <property type="match status" value="1"/>
</dbReference>
<dbReference type="Pfam" id="PF00814">
    <property type="entry name" value="TsaD"/>
    <property type="match status" value="1"/>
</dbReference>
<accession>A0A1V8YBW9</accession>
<protein>
    <submittedName>
        <fullName evidence="2">tRNA (Adenosine(37)-N6)-threonylcarbamoyltransferase complex dimerization subunit type 1 TsaB</fullName>
    </submittedName>
</protein>
<dbReference type="AlphaFoldDB" id="A0A1V8YBW9"/>
<organism evidence="2 3">
    <name type="scientific">Enterococcus villorum</name>
    <dbReference type="NCBI Taxonomy" id="112904"/>
    <lineage>
        <taxon>Bacteria</taxon>
        <taxon>Bacillati</taxon>
        <taxon>Bacillota</taxon>
        <taxon>Bacilli</taxon>
        <taxon>Lactobacillales</taxon>
        <taxon>Enterococcaceae</taxon>
        <taxon>Enterococcus</taxon>
    </lineage>
</organism>
<dbReference type="GO" id="GO:0002949">
    <property type="term" value="P:tRNA threonylcarbamoyladenosine modification"/>
    <property type="evidence" value="ECO:0007669"/>
    <property type="project" value="InterPro"/>
</dbReference>
<sequence length="240" mass="26650">MITLGIDTANQTLAVGVIEDGNILGQIQINKKKNHSVSLMPAIEQLFQAIELEPTEVDRIVVSDGPGSYTGLRIGVTTAKTLAYTLNKELVGVSSLQAIAANCVNVEGLIVPLFDARRKNVYAGVYRQREGKIETVLEDVHISIVELLDQLKQFQETILFVGVDVQKFTTEIEEILPTAKINHVLEWNLPNGITIATLGSKIEPTKDIQNFLPRYLKKVEAEEKWLETHTPGDESYVEKI</sequence>
<reference evidence="2 3" key="1">
    <citation type="journal article" date="2017" name="BMC Microbiol.">
        <title>Comparative genomics of Enterococcus spp. isolated from bovine feces.</title>
        <authorList>
            <person name="Beukers A.G."/>
            <person name="Zaheer R."/>
            <person name="Goji N."/>
            <person name="Amoako K.K."/>
            <person name="Chaves A.V."/>
            <person name="Ward M.P."/>
            <person name="McAllister T.A."/>
        </authorList>
    </citation>
    <scope>NUCLEOTIDE SEQUENCE [LARGE SCALE GENOMIC DNA]</scope>
    <source>
        <strain evidence="2 3">F1129D 143</strain>
    </source>
</reference>
<dbReference type="RefSeq" id="WP_081183837.1">
    <property type="nucleotide sequence ID" value="NZ_MJEA01000007.1"/>
</dbReference>
<dbReference type="OrthoDB" id="9784166at2"/>
<dbReference type="PANTHER" id="PTHR11735:SF11">
    <property type="entry name" value="TRNA THREONYLCARBAMOYLADENOSINE BIOSYNTHESIS PROTEIN TSAB"/>
    <property type="match status" value="1"/>
</dbReference>
<dbReference type="EMBL" id="MJEA01000007">
    <property type="protein sequence ID" value="OQO70100.1"/>
    <property type="molecule type" value="Genomic_DNA"/>
</dbReference>
<dbReference type="GO" id="GO:0005829">
    <property type="term" value="C:cytosol"/>
    <property type="evidence" value="ECO:0007669"/>
    <property type="project" value="TreeGrafter"/>
</dbReference>
<dbReference type="InterPro" id="IPR022496">
    <property type="entry name" value="T6A_TsaB"/>
</dbReference>
<gene>
    <name evidence="2" type="ORF">BH747_08020</name>
</gene>
<dbReference type="STRING" id="112904.BH747_08020"/>
<dbReference type="GO" id="GO:0016740">
    <property type="term" value="F:transferase activity"/>
    <property type="evidence" value="ECO:0007669"/>
    <property type="project" value="UniProtKB-KW"/>
</dbReference>
<dbReference type="SUPFAM" id="SSF53067">
    <property type="entry name" value="Actin-like ATPase domain"/>
    <property type="match status" value="2"/>
</dbReference>
<dbReference type="InterPro" id="IPR000905">
    <property type="entry name" value="Gcp-like_dom"/>
</dbReference>